<gene>
    <name evidence="1" type="ORF">EJK80_10565</name>
</gene>
<proteinExistence type="predicted"/>
<evidence type="ECO:0000313" key="2">
    <source>
        <dbReference type="Proteomes" id="UP000318080"/>
    </source>
</evidence>
<reference evidence="1 2" key="1">
    <citation type="submission" date="2019-06" db="EMBL/GenBank/DDBJ databases">
        <title>Draft genome of C. phoceense Strain 272.</title>
        <authorList>
            <person name="Pacheco L.G.C."/>
            <person name="Barberis C.M."/>
            <person name="Almuzara M.N."/>
            <person name="Traglia G.M."/>
            <person name="Santos C.S."/>
            <person name="Rocha D.J.P.G."/>
            <person name="Aguiar E.R.G.R."/>
            <person name="Vay C.A."/>
        </authorList>
    </citation>
    <scope>NUCLEOTIDE SEQUENCE [LARGE SCALE GENOMIC DNA]</scope>
    <source>
        <strain evidence="1 2">272</strain>
    </source>
</reference>
<evidence type="ECO:0000313" key="1">
    <source>
        <dbReference type="EMBL" id="TQE42826.1"/>
    </source>
</evidence>
<comment type="caution">
    <text evidence="1">The sequence shown here is derived from an EMBL/GenBank/DDBJ whole genome shotgun (WGS) entry which is preliminary data.</text>
</comment>
<dbReference type="RefSeq" id="WP_066491281.1">
    <property type="nucleotide sequence ID" value="NZ_JADPQA010000002.1"/>
</dbReference>
<accession>A0A540R545</accession>
<dbReference type="GeneID" id="79852624"/>
<keyword evidence="2" id="KW-1185">Reference proteome</keyword>
<dbReference type="Proteomes" id="UP000318080">
    <property type="component" value="Unassembled WGS sequence"/>
</dbReference>
<dbReference type="EMBL" id="VHIR01000017">
    <property type="protein sequence ID" value="TQE42826.1"/>
    <property type="molecule type" value="Genomic_DNA"/>
</dbReference>
<dbReference type="AlphaFoldDB" id="A0A540R545"/>
<protein>
    <submittedName>
        <fullName evidence="1">Uncharacterized protein</fullName>
    </submittedName>
</protein>
<sequence>MQIYGYPGDRVDFVSKSGSAGSILFGDPRSLVEEFFGTPHTDSGDEVTYFKGSIAVAFADGKVESITVTPGTTREKVDVYLGRDKLNGLTELADAPGVSAVFSPELTAVTFR</sequence>
<name>A0A540R545_9CORY</name>
<organism evidence="1 2">
    <name type="scientific">Corynebacterium phoceense</name>
    <dbReference type="NCBI Taxonomy" id="1686286"/>
    <lineage>
        <taxon>Bacteria</taxon>
        <taxon>Bacillati</taxon>
        <taxon>Actinomycetota</taxon>
        <taxon>Actinomycetes</taxon>
        <taxon>Mycobacteriales</taxon>
        <taxon>Corynebacteriaceae</taxon>
        <taxon>Corynebacterium</taxon>
    </lineage>
</organism>
<dbReference type="STRING" id="1686286.GCA_900092335_01392"/>